<reference key="4">
    <citation type="journal article" date="1999" name="Nature">
        <title>Sequence and analysis of chromosome 4 of the plant Arabidopsis thaliana.</title>
        <authorList>
            <consortium name="EU"/>
            <consortium name="CSHL and WU Arabidopsis Sequencing Project"/>
            <person name="Mayer K."/>
            <person name="Schuller C."/>
            <person name="Wambutt R."/>
            <person name="Murphy G."/>
            <person name="Volckaert G."/>
            <person name="Pohl T."/>
            <person name="Dusterhoft A."/>
            <person name="Stiekema W."/>
            <person name="Entian K.D."/>
            <person name="Terryn N."/>
            <person name="Harris B."/>
            <person name="Ansorge W."/>
            <person name="Brandt P."/>
            <person name="Grivell L."/>
            <person name="Rieger M."/>
            <person name="Weichselgartner M."/>
            <person name="de Simone V."/>
            <person name="Obermaier B."/>
            <person name="Mache R."/>
            <person name="Muller M."/>
            <person name="Kreis M."/>
            <person name="Delseny M."/>
            <person name="Puigdomenech P."/>
            <person name="Watson M."/>
            <person name="Schmidtheini T."/>
            <person name="Reichert B."/>
            <person name="Portatelle D."/>
            <person name="Perez-Alonso M."/>
            <person name="Boutry M."/>
            <person name="Bancroft I."/>
            <person name="Vos P."/>
            <person name="Hoheisel J."/>
            <person name="Zimmermann W."/>
            <person name="Wedler H."/>
            <person name="Ridley P."/>
            <person name="Langham S.A."/>
            <person name="McCullagh B."/>
            <person name="Bilham L."/>
            <person name="Robben J."/>
            <person name="Van der Schueren J."/>
            <person name="Grymonprez B."/>
            <person name="Chuang Y.J."/>
            <person name="Vandenbussche F."/>
            <person name="Braeken M."/>
            <person name="Weltjens I."/>
            <person name="Voet M."/>
            <person name="Bastiaens I."/>
            <person name="Aert R."/>
            <person name="Defoor E."/>
            <person name="Weitzenegger T."/>
            <person name="Bothe G."/>
            <person name="Ramsperger U."/>
            <person name="Hilbert H."/>
            <person name="Braun M."/>
            <person name="Holzer E."/>
            <person name="Brandt A."/>
            <person name="Peters S."/>
            <person name="van Staveren M."/>
            <person name="Dirske W."/>
            <person name="Mooijman P."/>
            <person name="Klein Lankhorst R."/>
            <person name="Rose M."/>
            <person name="Hauf J."/>
            <person name="Kotter P."/>
            <person name="Berneiser S."/>
            <person name="Hempel S."/>
            <person name="Feldpausch M."/>
            <person name="Lamberth S."/>
            <person name="Van den Daele H."/>
            <person name="De Keyser A."/>
            <person name="Buysshaert C."/>
            <person name="Gielen J."/>
            <person name="Villarroel R."/>
            <person name="De Clercq R."/>
            <person name="Van Montagu M."/>
            <person name="Rogers J."/>
            <person name="Cronin A."/>
            <person name="Quail M."/>
            <person name="Bray-Allen S."/>
            <person name="Clark L."/>
            <person name="Doggett J."/>
            <person name="Hall S."/>
            <person name="Kay M."/>
            <person name="Lennard N."/>
            <person name="McLay K."/>
            <person name="Mayes R."/>
            <person name="Pettett A."/>
            <person name="Rajandream M.A."/>
            <person name="Lyne M."/>
            <person name="Benes V."/>
            <person name="Rechmann S."/>
            <person name="Borkova D."/>
            <person name="Blocker H."/>
            <person name="Scharfe M."/>
            <person name="Grimm M."/>
            <person name="Lohnert T.H."/>
            <person name="Dose S."/>
            <person name="de Haan M."/>
            <person name="Maarse A."/>
            <person name="Schafer M."/>
            <person name="Muller-Auer S."/>
            <person name="Gabel C."/>
            <person name="Fuchs M."/>
            <person name="Fartmann B."/>
            <person name="Granderath K."/>
            <person name="Dauner D."/>
            <person name="Herzl A."/>
            <person name="Neumann S."/>
            <person name="Argiriou A."/>
            <person name="Vitale D."/>
            <person name="Liguori R."/>
            <person name="Piravandi E."/>
            <person name="Massenet O."/>
            <person name="Quigley F."/>
            <person name="Clabauld G."/>
            <person name="Mundlein A."/>
            <person name="Felber R."/>
            <person name="Schnabl S."/>
            <person name="Hiller R."/>
            <person name="Schmidt W."/>
            <person name="Lecharny A."/>
            <person name="Aubourg S."/>
            <person name="Chefdor F."/>
            <person name="Cooke R."/>
            <person name="Berger C."/>
            <person name="Montfort A."/>
            <person name="Casacuberta E."/>
            <person name="Gibbons T."/>
            <person name="Weber N."/>
            <person name="Vandenbol M."/>
            <person name="Bargues M."/>
            <person name="Terol J."/>
            <person name="Torres A."/>
            <person name="Perez-Perez A."/>
            <person name="Purnelle B."/>
            <person name="Bent E."/>
            <person name="Johnson S."/>
            <person name="Tacon D."/>
            <person name="Jesse T."/>
            <person name="Heijnen L."/>
            <person name="Schwarz S."/>
            <person name="Scholler P."/>
            <person name="Heber S."/>
            <person name="Francs P."/>
            <person name="Bielke C."/>
            <person name="Frishman D."/>
            <person name="Haase D."/>
            <person name="Lemcke K."/>
            <person name="Mewes H.W."/>
            <person name="Stocker S."/>
            <person name="Zaccaria P."/>
            <person name="Bevan M."/>
            <person name="Wilson R.K."/>
            <person name="de la Bastide M."/>
            <person name="Habermann K."/>
            <person name="Parnell L."/>
            <person name="Dedhia N."/>
            <person name="Gnoj L."/>
            <person name="Schutz K."/>
            <person name="Huang E."/>
            <person name="Spiegel L."/>
            <person name="Sehkon M."/>
            <person name="Murray J."/>
            <person name="Sheet P."/>
            <person name="Cordes M."/>
            <person name="Abu-Threideh J."/>
            <person name="Stoneking T."/>
            <person name="Kalicki J."/>
            <person name="Graves T."/>
            <person name="Harmon G."/>
            <person name="Edwards J."/>
            <person name="Latreille P."/>
            <person name="Courtney L."/>
            <person name="Cloud J."/>
            <person name="Abbott A."/>
            <person name="Scott K."/>
            <person name="Johnson D."/>
            <person name="Minx P."/>
            <person name="Bentley D."/>
            <person name="Fulton B."/>
            <person name="Miller N."/>
            <person name="Greco T."/>
            <person name="Kemp K."/>
            <person name="Kramer J."/>
            <person name="Fulton L."/>
            <person name="Mardis E."/>
            <person name="Dante M."/>
            <person name="Pepin K."/>
            <person name="Hillier L."/>
            <person name="Nelson J."/>
            <person name="Spieth J."/>
            <person name="Ryan E."/>
            <person name="Andrews S."/>
            <person name="Geisel C."/>
            <person name="Layman D."/>
            <person name="Du H."/>
            <person name="Ali J."/>
            <person name="Berghoff A."/>
            <person name="Jones K."/>
            <person name="Drone K."/>
            <person name="Cotton M."/>
            <person name="Joshu C."/>
            <person name="Antonoiu B."/>
            <person name="Zidanic M."/>
            <person name="Strong C."/>
            <person name="Sun H."/>
            <person name="Lamar B."/>
            <person name="Yordan C."/>
            <person name="Ma P."/>
            <person name="Zhong J."/>
            <person name="Preston R."/>
            <person name="Vil D."/>
            <person name="Shekher M."/>
            <person name="Matero A."/>
            <person name="Shah R."/>
            <person name="Swaby I.K."/>
            <person name="O'Shaughnessy A."/>
            <person name="Rodriguez M."/>
            <person name="Hoffmann J."/>
            <person name="Till S."/>
            <person name="Granat S."/>
            <person name="Shohdy N."/>
            <person name="Hasegawa A."/>
            <person name="Hameed A."/>
            <person name="Lodhi M."/>
            <person name="Johnson A."/>
            <person name="Chen E."/>
            <person name="Marra M."/>
            <person name="Martienssen R."/>
            <person name="McCombie W.R."/>
        </authorList>
    </citation>
    <scope>NUCLEOTIDE SEQUENCE [LARGE SCALE GENOMIC DNA]</scope>
    <source>
        <strain>cv. Columbia</strain>
    </source>
</reference>
<name>O81631_ARATH</name>
<reference evidence="1" key="2">
    <citation type="submission" date="1998-09" db="EMBL/GenBank/DDBJ databases">
        <title>The A. thaliana Genome Sequencing Project.</title>
        <authorList>
            <person name="WashU"/>
        </authorList>
    </citation>
    <scope>NUCLEOTIDE SEQUENCE</scope>
</reference>
<proteinExistence type="predicted"/>
<organism evidence="1">
    <name type="scientific">Arabidopsis thaliana</name>
    <name type="common">Mouse-ear cress</name>
    <dbReference type="NCBI Taxonomy" id="3702"/>
    <lineage>
        <taxon>Eukaryota</taxon>
        <taxon>Viridiplantae</taxon>
        <taxon>Streptophyta</taxon>
        <taxon>Embryophyta</taxon>
        <taxon>Tracheophyta</taxon>
        <taxon>Spermatophyta</taxon>
        <taxon>Magnoliopsida</taxon>
        <taxon>eudicotyledons</taxon>
        <taxon>Gunneridae</taxon>
        <taxon>Pentapetalae</taxon>
        <taxon>rosids</taxon>
        <taxon>malvids</taxon>
        <taxon>Brassicales</taxon>
        <taxon>Brassicaceae</taxon>
        <taxon>Camelineae</taxon>
        <taxon>Arabidopsis</taxon>
    </lineage>
</organism>
<dbReference type="EMBL" id="AF080118">
    <property type="protein sequence ID" value="AAC33949.1"/>
    <property type="molecule type" value="Genomic_DNA"/>
</dbReference>
<evidence type="ECO:0000313" key="1">
    <source>
        <dbReference type="EMBL" id="AAC33949.1"/>
    </source>
</evidence>
<dbReference type="AlphaFoldDB" id="O81631"/>
<reference evidence="1" key="1">
    <citation type="submission" date="1998-07" db="EMBL/GenBank/DDBJ databases">
        <authorList>
            <person name="Waterston R."/>
        </authorList>
    </citation>
    <scope>NUCLEOTIDE SEQUENCE</scope>
</reference>
<accession>O81631</accession>
<dbReference type="PIR" id="T01894">
    <property type="entry name" value="T01894"/>
</dbReference>
<dbReference type="ExpressionAtlas" id="O81631">
    <property type="expression patterns" value="baseline and differential"/>
</dbReference>
<protein>
    <submittedName>
        <fullName evidence="1">F8M12.1 protein</fullName>
    </submittedName>
</protein>
<sequence length="315" mass="36076">MAVLVGGYFPKMREERISIRERLEEATTLALLLLNFFINSMETPNSSRWSDLPLNILKSVFQQDGCVLYNPEEDNRVYNTKRDFSKTRFLANSDLFSEKRINLPPLDSVEGLFTLKRIGDKDFEEKFTRPSFGYRNQNVVNLRGLLWVDEENKEEYTVVWFFDTESYEAYNEFVANTDLLPPRYLASHSSSDDKMYSSHRNIVVTTSGEVLLVESIVCESRIGFRLYKKVPNPNPDELLYTPYVSVEVYSLGDEAFRLDLGIIVPADHPLGIEPSISPVTTVSITVKRIFHVGSDTSVCSILKQRKSHASQVSRT</sequence>
<gene>
    <name evidence="1" type="primary">F8M12.1</name>
</gene>
<reference evidence="1" key="3">
    <citation type="submission" date="1998-09" db="EMBL/GenBank/DDBJ databases">
        <title>The sequence of A. thaliana F8M12.</title>
        <authorList>
            <person name="Madsen C."/>
            <person name="Graves T."/>
            <person name="Cotton M."/>
            <person name="Modde T."/>
        </authorList>
    </citation>
    <scope>NUCLEOTIDE SEQUENCE</scope>
</reference>